<protein>
    <submittedName>
        <fullName evidence="2">Uncharacterized protein</fullName>
    </submittedName>
</protein>
<gene>
    <name evidence="2" type="ORF">CPB84DRAFT_1775083</name>
</gene>
<accession>A0A9P5TPK1</accession>
<keyword evidence="3" id="KW-1185">Reference proteome</keyword>
<sequence length="59" mass="6933">MARTRRHDQSQSGQCPRLSSAYTQNRLPHPVIQHPVHLQHGRPRPLRHVRHPYGFSHLV</sequence>
<evidence type="ECO:0000256" key="1">
    <source>
        <dbReference type="SAM" id="MobiDB-lite"/>
    </source>
</evidence>
<dbReference type="EMBL" id="JADNYJ010000033">
    <property type="protein sequence ID" value="KAF8902874.1"/>
    <property type="molecule type" value="Genomic_DNA"/>
</dbReference>
<evidence type="ECO:0000313" key="3">
    <source>
        <dbReference type="Proteomes" id="UP000724874"/>
    </source>
</evidence>
<dbReference type="AlphaFoldDB" id="A0A9P5TPK1"/>
<proteinExistence type="predicted"/>
<reference evidence="2" key="1">
    <citation type="submission" date="2020-11" db="EMBL/GenBank/DDBJ databases">
        <authorList>
            <consortium name="DOE Joint Genome Institute"/>
            <person name="Ahrendt S."/>
            <person name="Riley R."/>
            <person name="Andreopoulos W."/>
            <person name="LaButti K."/>
            <person name="Pangilinan J."/>
            <person name="Ruiz-duenas F.J."/>
            <person name="Barrasa J.M."/>
            <person name="Sanchez-Garcia M."/>
            <person name="Camarero S."/>
            <person name="Miyauchi S."/>
            <person name="Serrano A."/>
            <person name="Linde D."/>
            <person name="Babiker R."/>
            <person name="Drula E."/>
            <person name="Ayuso-Fernandez I."/>
            <person name="Pacheco R."/>
            <person name="Padilla G."/>
            <person name="Ferreira P."/>
            <person name="Barriuso J."/>
            <person name="Kellner H."/>
            <person name="Castanera R."/>
            <person name="Alfaro M."/>
            <person name="Ramirez L."/>
            <person name="Pisabarro A.G."/>
            <person name="Kuo A."/>
            <person name="Tritt A."/>
            <person name="Lipzen A."/>
            <person name="He G."/>
            <person name="Yan M."/>
            <person name="Ng V."/>
            <person name="Cullen D."/>
            <person name="Martin F."/>
            <person name="Rosso M.-N."/>
            <person name="Henrissat B."/>
            <person name="Hibbett D."/>
            <person name="Martinez A.T."/>
            <person name="Grigoriev I.V."/>
        </authorList>
    </citation>
    <scope>NUCLEOTIDE SEQUENCE</scope>
    <source>
        <strain evidence="2">AH 44721</strain>
    </source>
</reference>
<name>A0A9P5TPK1_GYMJU</name>
<feature type="region of interest" description="Disordered" evidence="1">
    <location>
        <begin position="1"/>
        <end position="59"/>
    </location>
</feature>
<dbReference type="Proteomes" id="UP000724874">
    <property type="component" value="Unassembled WGS sequence"/>
</dbReference>
<evidence type="ECO:0000313" key="2">
    <source>
        <dbReference type="EMBL" id="KAF8902874.1"/>
    </source>
</evidence>
<comment type="caution">
    <text evidence="2">The sequence shown here is derived from an EMBL/GenBank/DDBJ whole genome shotgun (WGS) entry which is preliminary data.</text>
</comment>
<organism evidence="2 3">
    <name type="scientific">Gymnopilus junonius</name>
    <name type="common">Spectacular rustgill mushroom</name>
    <name type="synonym">Gymnopilus spectabilis subsp. junonius</name>
    <dbReference type="NCBI Taxonomy" id="109634"/>
    <lineage>
        <taxon>Eukaryota</taxon>
        <taxon>Fungi</taxon>
        <taxon>Dikarya</taxon>
        <taxon>Basidiomycota</taxon>
        <taxon>Agaricomycotina</taxon>
        <taxon>Agaricomycetes</taxon>
        <taxon>Agaricomycetidae</taxon>
        <taxon>Agaricales</taxon>
        <taxon>Agaricineae</taxon>
        <taxon>Hymenogastraceae</taxon>
        <taxon>Gymnopilus</taxon>
    </lineage>
</organism>
<feature type="compositionally biased region" description="Basic residues" evidence="1">
    <location>
        <begin position="37"/>
        <end position="51"/>
    </location>
</feature>